<dbReference type="InterPro" id="IPR025828">
    <property type="entry name" value="Put_sensor_dom"/>
</dbReference>
<evidence type="ECO:0000259" key="11">
    <source>
        <dbReference type="Pfam" id="PF07730"/>
    </source>
</evidence>
<evidence type="ECO:0000256" key="8">
    <source>
        <dbReference type="ARBA" id="ARBA00023012"/>
    </source>
</evidence>
<reference evidence="14" key="1">
    <citation type="journal article" date="2019" name="Int. J. Syst. Evol. Microbiol.">
        <title>The Global Catalogue of Microorganisms (GCM) 10K type strain sequencing project: providing services to taxonomists for standard genome sequencing and annotation.</title>
        <authorList>
            <consortium name="The Broad Institute Genomics Platform"/>
            <consortium name="The Broad Institute Genome Sequencing Center for Infectious Disease"/>
            <person name="Wu L."/>
            <person name="Ma J."/>
        </authorList>
    </citation>
    <scope>NUCLEOTIDE SEQUENCE [LARGE SCALE GENOMIC DNA]</scope>
    <source>
        <strain evidence="14">JCM 31037</strain>
    </source>
</reference>
<dbReference type="SUPFAM" id="SSF55874">
    <property type="entry name" value="ATPase domain of HSP90 chaperone/DNA topoisomerase II/histidine kinase"/>
    <property type="match status" value="1"/>
</dbReference>
<comment type="caution">
    <text evidence="13">The sequence shown here is derived from an EMBL/GenBank/DDBJ whole genome shotgun (WGS) entry which is preliminary data.</text>
</comment>
<gene>
    <name evidence="13" type="ORF">ACFQ4H_31555</name>
</gene>
<dbReference type="CDD" id="cd16917">
    <property type="entry name" value="HATPase_UhpB-NarQ-NarX-like"/>
    <property type="match status" value="1"/>
</dbReference>
<dbReference type="InterPro" id="IPR003594">
    <property type="entry name" value="HATPase_dom"/>
</dbReference>
<evidence type="ECO:0000259" key="10">
    <source>
        <dbReference type="Pfam" id="PF02518"/>
    </source>
</evidence>
<keyword evidence="14" id="KW-1185">Reference proteome</keyword>
<feature type="transmembrane region" description="Helical" evidence="9">
    <location>
        <begin position="46"/>
        <end position="65"/>
    </location>
</feature>
<evidence type="ECO:0000256" key="2">
    <source>
        <dbReference type="ARBA" id="ARBA00012438"/>
    </source>
</evidence>
<evidence type="ECO:0000313" key="13">
    <source>
        <dbReference type="EMBL" id="MFD1325627.1"/>
    </source>
</evidence>
<dbReference type="EC" id="2.7.13.3" evidence="2"/>
<keyword evidence="3" id="KW-0597">Phosphoprotein</keyword>
<name>A0ABW3YLZ6_9ACTN</name>
<keyword evidence="6 13" id="KW-0418">Kinase</keyword>
<accession>A0ABW3YLZ6</accession>
<dbReference type="RefSeq" id="WP_377578307.1">
    <property type="nucleotide sequence ID" value="NZ_JBHTMP010000087.1"/>
</dbReference>
<keyword evidence="7" id="KW-0067">ATP-binding</keyword>
<dbReference type="PANTHER" id="PTHR24421">
    <property type="entry name" value="NITRATE/NITRITE SENSOR PROTEIN NARX-RELATED"/>
    <property type="match status" value="1"/>
</dbReference>
<evidence type="ECO:0000256" key="6">
    <source>
        <dbReference type="ARBA" id="ARBA00022777"/>
    </source>
</evidence>
<sequence length="447" mass="47085">MRSIWQVAHRVLRAPVTRRAWAELAYVVAGFPLTCLGVAYVLTGAFLSAGLAITALGVPLLALLVPGARGLARVRLGMARTLLGENIASPAPFRPGPGFFTRIRGGLRDTTGWRAVGYLLAALPVSLLSLWVVIVTWAWGLVALTYPIQHMLGVNQMTIVDADGVTRTGFILGSLVLDTWPELLVVSAGGALLLLLAPWAVRAVVLLDRLLIRSLLGPDRSTQRIADLRRTRAHAVDDAAATLRRIERDLHDGVQARLVALGMNLTMVSETLGDDTSETTRALLAAARDNAKSAITELRDVVRGIHPPVLDSGIDAAIATLAARSPIPVDLRTDITTRPTAAIETIAYFCVAELLTNIAKHSGASRATVDVTQPGGRLHLRISDNGKGGATLSSAKLGSAKLGSASLDGGTGLRGLVDRVATVDGTLNLVSPPAGPTVVTIDLPLHT</sequence>
<feature type="domain" description="Histidine kinase/HSP90-like ATPase" evidence="10">
    <location>
        <begin position="348"/>
        <end position="446"/>
    </location>
</feature>
<dbReference type="Gene3D" id="3.30.565.10">
    <property type="entry name" value="Histidine kinase-like ATPase, C-terminal domain"/>
    <property type="match status" value="1"/>
</dbReference>
<keyword evidence="4" id="KW-0808">Transferase</keyword>
<keyword evidence="9" id="KW-0812">Transmembrane</keyword>
<proteinExistence type="predicted"/>
<dbReference type="Gene3D" id="1.20.5.1930">
    <property type="match status" value="1"/>
</dbReference>
<comment type="catalytic activity">
    <reaction evidence="1">
        <text>ATP + protein L-histidine = ADP + protein N-phospho-L-histidine.</text>
        <dbReference type="EC" id="2.7.13.3"/>
    </reaction>
</comment>
<protein>
    <recommendedName>
        <fullName evidence="2">histidine kinase</fullName>
        <ecNumber evidence="2">2.7.13.3</ecNumber>
    </recommendedName>
</protein>
<feature type="transmembrane region" description="Helical" evidence="9">
    <location>
        <begin position="118"/>
        <end position="142"/>
    </location>
</feature>
<dbReference type="Pfam" id="PF07730">
    <property type="entry name" value="HisKA_3"/>
    <property type="match status" value="1"/>
</dbReference>
<dbReference type="Pfam" id="PF13796">
    <property type="entry name" value="Sensor"/>
    <property type="match status" value="1"/>
</dbReference>
<feature type="domain" description="Signal transduction histidine kinase subgroup 3 dimerisation and phosphoacceptor" evidence="11">
    <location>
        <begin position="244"/>
        <end position="310"/>
    </location>
</feature>
<keyword evidence="8" id="KW-0902">Two-component regulatory system</keyword>
<feature type="transmembrane region" description="Helical" evidence="9">
    <location>
        <begin position="183"/>
        <end position="205"/>
    </location>
</feature>
<dbReference type="InterPro" id="IPR050482">
    <property type="entry name" value="Sensor_HK_TwoCompSys"/>
</dbReference>
<evidence type="ECO:0000256" key="3">
    <source>
        <dbReference type="ARBA" id="ARBA00022553"/>
    </source>
</evidence>
<evidence type="ECO:0000256" key="9">
    <source>
        <dbReference type="SAM" id="Phobius"/>
    </source>
</evidence>
<keyword evidence="5" id="KW-0547">Nucleotide-binding</keyword>
<dbReference type="PANTHER" id="PTHR24421:SF10">
    <property type="entry name" value="NITRATE_NITRITE SENSOR PROTEIN NARQ"/>
    <property type="match status" value="1"/>
</dbReference>
<dbReference type="EMBL" id="JBHTMP010000087">
    <property type="protein sequence ID" value="MFD1325627.1"/>
    <property type="molecule type" value="Genomic_DNA"/>
</dbReference>
<dbReference type="GO" id="GO:0016301">
    <property type="term" value="F:kinase activity"/>
    <property type="evidence" value="ECO:0007669"/>
    <property type="project" value="UniProtKB-KW"/>
</dbReference>
<evidence type="ECO:0000256" key="7">
    <source>
        <dbReference type="ARBA" id="ARBA00022840"/>
    </source>
</evidence>
<evidence type="ECO:0000259" key="12">
    <source>
        <dbReference type="Pfam" id="PF13796"/>
    </source>
</evidence>
<evidence type="ECO:0000256" key="5">
    <source>
        <dbReference type="ARBA" id="ARBA00022741"/>
    </source>
</evidence>
<evidence type="ECO:0000313" key="14">
    <source>
        <dbReference type="Proteomes" id="UP001597260"/>
    </source>
</evidence>
<organism evidence="13 14">
    <name type="scientific">Micromonospora sonneratiae</name>
    <dbReference type="NCBI Taxonomy" id="1184706"/>
    <lineage>
        <taxon>Bacteria</taxon>
        <taxon>Bacillati</taxon>
        <taxon>Actinomycetota</taxon>
        <taxon>Actinomycetes</taxon>
        <taxon>Micromonosporales</taxon>
        <taxon>Micromonosporaceae</taxon>
        <taxon>Micromonospora</taxon>
    </lineage>
</organism>
<keyword evidence="9" id="KW-0472">Membrane</keyword>
<feature type="transmembrane region" description="Helical" evidence="9">
    <location>
        <begin position="21"/>
        <end position="40"/>
    </location>
</feature>
<dbReference type="InterPro" id="IPR011712">
    <property type="entry name" value="Sig_transdc_His_kin_sub3_dim/P"/>
</dbReference>
<keyword evidence="9" id="KW-1133">Transmembrane helix</keyword>
<dbReference type="Proteomes" id="UP001597260">
    <property type="component" value="Unassembled WGS sequence"/>
</dbReference>
<dbReference type="Pfam" id="PF02518">
    <property type="entry name" value="HATPase_c"/>
    <property type="match status" value="1"/>
</dbReference>
<dbReference type="InterPro" id="IPR036890">
    <property type="entry name" value="HATPase_C_sf"/>
</dbReference>
<evidence type="ECO:0000256" key="1">
    <source>
        <dbReference type="ARBA" id="ARBA00000085"/>
    </source>
</evidence>
<evidence type="ECO:0000256" key="4">
    <source>
        <dbReference type="ARBA" id="ARBA00022679"/>
    </source>
</evidence>
<feature type="domain" description="Putative sensor" evidence="12">
    <location>
        <begin position="26"/>
        <end position="216"/>
    </location>
</feature>